<feature type="transmembrane region" description="Helical" evidence="2">
    <location>
        <begin position="33"/>
        <end position="56"/>
    </location>
</feature>
<feature type="transmembrane region" description="Helical" evidence="2">
    <location>
        <begin position="62"/>
        <end position="82"/>
    </location>
</feature>
<evidence type="ECO:0000313" key="4">
    <source>
        <dbReference type="Proteomes" id="UP000593875"/>
    </source>
</evidence>
<keyword evidence="4" id="KW-1185">Reference proteome</keyword>
<name>A0A7L9U5B3_9BURK</name>
<sequence>MESSGQTGVQEGAWRTRREARATSELFLGQRRIYILPSGPGLGFGALLLVLLIGSINYNLGLGYALTFLALSCALVDMLLTWRNLAHLRLKAGRTPAVFAGQEASFELQLVNASRRPRYAIWIDSAGAGEPRHAADVPAGGQATVRLAVPTERRGWLAAPRLVLSTRFPLGLFRAWSYWQPDLNALVYPFPEEDAPPLPRGTGTAATGTGGGGEDDFAGVRPYQPGDPLRRLAWRQIARLDPEDGGQLATKHFEGGARDELVFDLASLPPALDLELRLSRMARWVLEAESRALPYAFRLDATSFEAASGAPHAALCLRALALYGLGGAR</sequence>
<dbReference type="PANTHER" id="PTHR34351:SF1">
    <property type="entry name" value="SLR1927 PROTEIN"/>
    <property type="match status" value="1"/>
</dbReference>
<evidence type="ECO:0000256" key="1">
    <source>
        <dbReference type="SAM" id="MobiDB-lite"/>
    </source>
</evidence>
<evidence type="ECO:0000256" key="2">
    <source>
        <dbReference type="SAM" id="Phobius"/>
    </source>
</evidence>
<accession>A0A7L9U5B3</accession>
<dbReference type="AlphaFoldDB" id="A0A7L9U5B3"/>
<reference evidence="3 4" key="1">
    <citation type="submission" date="2020-10" db="EMBL/GenBank/DDBJ databases">
        <title>Genome sequencing of Massilia sp. LPB0304.</title>
        <authorList>
            <person name="Kim J."/>
        </authorList>
    </citation>
    <scope>NUCLEOTIDE SEQUENCE [LARGE SCALE GENOMIC DNA]</scope>
    <source>
        <strain evidence="3 4">LPB0304</strain>
    </source>
</reference>
<feature type="region of interest" description="Disordered" evidence="1">
    <location>
        <begin position="198"/>
        <end position="217"/>
    </location>
</feature>
<organism evidence="3 4">
    <name type="scientific">Massilia litorea</name>
    <dbReference type="NCBI Taxonomy" id="2769491"/>
    <lineage>
        <taxon>Bacteria</taxon>
        <taxon>Pseudomonadati</taxon>
        <taxon>Pseudomonadota</taxon>
        <taxon>Betaproteobacteria</taxon>
        <taxon>Burkholderiales</taxon>
        <taxon>Oxalobacteraceae</taxon>
        <taxon>Telluria group</taxon>
        <taxon>Massilia</taxon>
    </lineage>
</organism>
<keyword evidence="2" id="KW-1133">Transmembrane helix</keyword>
<keyword evidence="2" id="KW-0812">Transmembrane</keyword>
<keyword evidence="2" id="KW-0472">Membrane</keyword>
<dbReference type="EMBL" id="CP062941">
    <property type="protein sequence ID" value="QOL49599.1"/>
    <property type="molecule type" value="Genomic_DNA"/>
</dbReference>
<dbReference type="Proteomes" id="UP000593875">
    <property type="component" value="Chromosome"/>
</dbReference>
<evidence type="ECO:0000313" key="3">
    <source>
        <dbReference type="EMBL" id="QOL49599.1"/>
    </source>
</evidence>
<dbReference type="KEGG" id="mlir:LPB04_22430"/>
<proteinExistence type="predicted"/>
<protein>
    <submittedName>
        <fullName evidence="3">DUF58 domain-containing protein</fullName>
    </submittedName>
</protein>
<dbReference type="PANTHER" id="PTHR34351">
    <property type="entry name" value="SLR1927 PROTEIN-RELATED"/>
    <property type="match status" value="1"/>
</dbReference>
<dbReference type="RefSeq" id="WP_193686635.1">
    <property type="nucleotide sequence ID" value="NZ_CP062941.1"/>
</dbReference>
<gene>
    <name evidence="3" type="ORF">LPB04_22430</name>
</gene>